<evidence type="ECO:0000313" key="2">
    <source>
        <dbReference type="EMBL" id="AOC95410.1"/>
    </source>
</evidence>
<dbReference type="Pfam" id="PF13803">
    <property type="entry name" value="DUF4184"/>
    <property type="match status" value="1"/>
</dbReference>
<sequence length="245" mass="28517">MPFTFSHPAIILPLRYLPKSWFSLTALVIGSLTPDFEYFLRMRVKSDYSHTLNGIFWFDLPLALLLTFLFHNLARNLLFQNLPSFIRSRILIFTDFNWNVYFKRNWLIILISLLIGIFSHILWDAFTHKHGYFVNQIETLKSTIAIFGTEIPFWKTAQHLSTLIGSIILLTTFFRLPITSNSTNSITKLYWSSVILFTTAILFMRFTIDPKALNFGNLVVTFIASFLIAITIIPFTIKFKSIQKN</sequence>
<feature type="transmembrane region" description="Helical" evidence="1">
    <location>
        <begin position="189"/>
        <end position="208"/>
    </location>
</feature>
<dbReference type="AlphaFoldDB" id="A0AAC9GID0"/>
<keyword evidence="1" id="KW-0472">Membrane</keyword>
<evidence type="ECO:0000256" key="1">
    <source>
        <dbReference type="SAM" id="Phobius"/>
    </source>
</evidence>
<protein>
    <submittedName>
        <fullName evidence="2">Uncharacterized protein</fullName>
    </submittedName>
</protein>
<feature type="transmembrane region" description="Helical" evidence="1">
    <location>
        <begin position="214"/>
        <end position="237"/>
    </location>
</feature>
<dbReference type="Proteomes" id="UP000093276">
    <property type="component" value="Chromosome"/>
</dbReference>
<reference evidence="2 3" key="1">
    <citation type="submission" date="2016-08" db="EMBL/GenBank/DDBJ databases">
        <title>Complete genome sequence of Flavobacterium johnsoniae strain GSE09, a volatile-producing biocontrol agent isolated from cucumber (Cucumis sativus).</title>
        <authorList>
            <person name="Jeong J.-J."/>
            <person name="Oh J.Y."/>
            <person name="Jim Y.J."/>
            <person name="Sang M.K."/>
            <person name="Kim K.D."/>
        </authorList>
    </citation>
    <scope>NUCLEOTIDE SEQUENCE [LARGE SCALE GENOMIC DNA]</scope>
    <source>
        <strain evidence="2 3">GSE09</strain>
    </source>
</reference>
<proteinExistence type="predicted"/>
<name>A0AAC9GID0_9FLAO</name>
<keyword evidence="1" id="KW-1133">Transmembrane helix</keyword>
<organism evidence="2 3">
    <name type="scientific">Flavobacterium anhuiense</name>
    <dbReference type="NCBI Taxonomy" id="459526"/>
    <lineage>
        <taxon>Bacteria</taxon>
        <taxon>Pseudomonadati</taxon>
        <taxon>Bacteroidota</taxon>
        <taxon>Flavobacteriia</taxon>
        <taxon>Flavobacteriales</taxon>
        <taxon>Flavobacteriaceae</taxon>
        <taxon>Flavobacterium</taxon>
    </lineage>
</organism>
<feature type="transmembrane region" description="Helical" evidence="1">
    <location>
        <begin position="157"/>
        <end position="177"/>
    </location>
</feature>
<evidence type="ECO:0000313" key="3">
    <source>
        <dbReference type="Proteomes" id="UP000093276"/>
    </source>
</evidence>
<dbReference type="InterPro" id="IPR025238">
    <property type="entry name" value="DUF4184"/>
</dbReference>
<dbReference type="GeneID" id="32308175"/>
<dbReference type="EMBL" id="CP016907">
    <property type="protein sequence ID" value="AOC95410.1"/>
    <property type="molecule type" value="Genomic_DNA"/>
</dbReference>
<gene>
    <name evidence="2" type="ORF">BB050_02296</name>
</gene>
<feature type="transmembrane region" description="Helical" evidence="1">
    <location>
        <begin position="20"/>
        <end position="40"/>
    </location>
</feature>
<accession>A0AAC9GID0</accession>
<dbReference type="KEGG" id="fjg:BB050_02296"/>
<feature type="transmembrane region" description="Helical" evidence="1">
    <location>
        <begin position="106"/>
        <end position="123"/>
    </location>
</feature>
<keyword evidence="1" id="KW-0812">Transmembrane</keyword>
<feature type="transmembrane region" description="Helical" evidence="1">
    <location>
        <begin position="52"/>
        <end position="71"/>
    </location>
</feature>
<dbReference type="RefSeq" id="WP_066033642.1">
    <property type="nucleotide sequence ID" value="NZ_CP016907.1"/>
</dbReference>